<feature type="active site" evidence="13">
    <location>
        <position position="217"/>
    </location>
</feature>
<feature type="binding site" evidence="14">
    <location>
        <begin position="209"/>
        <end position="211"/>
    </location>
    <ligand>
        <name>ATP</name>
        <dbReference type="ChEBI" id="CHEBI:30616"/>
    </ligand>
</feature>
<gene>
    <name evidence="12" type="primary">ddl</name>
    <name evidence="18" type="ORF">FCI23_10150</name>
</gene>
<evidence type="ECO:0000313" key="18">
    <source>
        <dbReference type="EMBL" id="TKA11686.1"/>
    </source>
</evidence>
<feature type="binding site" evidence="14">
    <location>
        <position position="161"/>
    </location>
    <ligand>
        <name>ATP</name>
        <dbReference type="ChEBI" id="CHEBI:30616"/>
    </ligand>
</feature>
<feature type="active site" evidence="13">
    <location>
        <position position="353"/>
    </location>
</feature>
<dbReference type="PANTHER" id="PTHR23132">
    <property type="entry name" value="D-ALANINE--D-ALANINE LIGASE"/>
    <property type="match status" value="1"/>
</dbReference>
<evidence type="ECO:0000256" key="4">
    <source>
        <dbReference type="ARBA" id="ARBA00022723"/>
    </source>
</evidence>
<keyword evidence="5 14" id="KW-0547">Nucleotide-binding</keyword>
<keyword evidence="6 16" id="KW-0067">ATP-binding</keyword>
<dbReference type="Gene3D" id="3.30.1490.20">
    <property type="entry name" value="ATP-grasp fold, A domain"/>
    <property type="match status" value="1"/>
</dbReference>
<dbReference type="PANTHER" id="PTHR23132:SF25">
    <property type="entry name" value="D-ALANINE--D-ALANINE LIGASE A"/>
    <property type="match status" value="1"/>
</dbReference>
<dbReference type="PROSITE" id="PS00844">
    <property type="entry name" value="DALA_DALA_LIGASE_2"/>
    <property type="match status" value="1"/>
</dbReference>
<evidence type="ECO:0000256" key="12">
    <source>
        <dbReference type="HAMAP-Rule" id="MF_00047"/>
    </source>
</evidence>
<comment type="subcellular location">
    <subcellularLocation>
        <location evidence="12">Cytoplasm</location>
    </subcellularLocation>
</comment>
<feature type="binding site" evidence="14">
    <location>
        <begin position="217"/>
        <end position="218"/>
    </location>
    <ligand>
        <name>ATP</name>
        <dbReference type="ChEBI" id="CHEBI:30616"/>
    </ligand>
</feature>
<dbReference type="Gene3D" id="3.30.470.20">
    <property type="entry name" value="ATP-grasp fold, B domain"/>
    <property type="match status" value="1"/>
</dbReference>
<keyword evidence="10 15" id="KW-0464">Manganese</keyword>
<evidence type="ECO:0000256" key="6">
    <source>
        <dbReference type="ARBA" id="ARBA00022840"/>
    </source>
</evidence>
<evidence type="ECO:0000256" key="8">
    <source>
        <dbReference type="ARBA" id="ARBA00022960"/>
    </source>
</evidence>
<evidence type="ECO:0000256" key="2">
    <source>
        <dbReference type="ARBA" id="ARBA00010871"/>
    </source>
</evidence>
<dbReference type="GO" id="GO:0046872">
    <property type="term" value="F:metal ion binding"/>
    <property type="evidence" value="ECO:0007669"/>
    <property type="project" value="UniProtKB-KW"/>
</dbReference>
<dbReference type="InterPro" id="IPR011095">
    <property type="entry name" value="Dala_Dala_lig_C"/>
</dbReference>
<keyword evidence="9 12" id="KW-0573">Peptidoglycan synthesis</keyword>
<dbReference type="Proteomes" id="UP000305778">
    <property type="component" value="Unassembled WGS sequence"/>
</dbReference>
<dbReference type="OrthoDB" id="9813261at2"/>
<dbReference type="GO" id="GO:0005829">
    <property type="term" value="C:cytosol"/>
    <property type="evidence" value="ECO:0007669"/>
    <property type="project" value="TreeGrafter"/>
</dbReference>
<evidence type="ECO:0000256" key="9">
    <source>
        <dbReference type="ARBA" id="ARBA00022984"/>
    </source>
</evidence>
<dbReference type="SUPFAM" id="SSF56059">
    <property type="entry name" value="Glutathione synthetase ATP-binding domain-like"/>
    <property type="match status" value="1"/>
</dbReference>
<dbReference type="HAMAP" id="MF_00047">
    <property type="entry name" value="Dala_Dala_lig"/>
    <property type="match status" value="1"/>
</dbReference>
<dbReference type="SUPFAM" id="SSF52440">
    <property type="entry name" value="PreATP-grasp domain"/>
    <property type="match status" value="1"/>
</dbReference>
<evidence type="ECO:0000256" key="16">
    <source>
        <dbReference type="PROSITE-ProRule" id="PRU00409"/>
    </source>
</evidence>
<dbReference type="InterPro" id="IPR016185">
    <property type="entry name" value="PreATP-grasp_dom_sf"/>
</dbReference>
<comment type="similarity">
    <text evidence="2 12">Belongs to the D-alanine--D-alanine ligase family.</text>
</comment>
<comment type="pathway">
    <text evidence="12">Cell wall biogenesis; peptidoglycan biosynthesis.</text>
</comment>
<feature type="binding site" evidence="15">
    <location>
        <position position="342"/>
    </location>
    <ligand>
        <name>Mg(2+)</name>
        <dbReference type="ChEBI" id="CHEBI:18420"/>
        <label>2</label>
    </ligand>
</feature>
<feature type="binding site" evidence="14">
    <location>
        <begin position="341"/>
        <end position="342"/>
    </location>
    <ligand>
        <name>ATP</name>
        <dbReference type="ChEBI" id="CHEBI:30616"/>
    </ligand>
</feature>
<dbReference type="PIRSF" id="PIRSF039102">
    <property type="entry name" value="Ddl/VanB"/>
    <property type="match status" value="1"/>
</dbReference>
<dbReference type="GO" id="GO:0009252">
    <property type="term" value="P:peptidoglycan biosynthetic process"/>
    <property type="evidence" value="ECO:0007669"/>
    <property type="project" value="UniProtKB-UniRule"/>
</dbReference>
<evidence type="ECO:0000256" key="10">
    <source>
        <dbReference type="ARBA" id="ARBA00023211"/>
    </source>
</evidence>
<keyword evidence="11 12" id="KW-0961">Cell wall biogenesis/degradation</keyword>
<evidence type="ECO:0000256" key="11">
    <source>
        <dbReference type="ARBA" id="ARBA00023316"/>
    </source>
</evidence>
<dbReference type="NCBIfam" id="TIGR01205">
    <property type="entry name" value="D_ala_D_alaTIGR"/>
    <property type="match status" value="1"/>
</dbReference>
<dbReference type="GO" id="GO:0008360">
    <property type="term" value="P:regulation of cell shape"/>
    <property type="evidence" value="ECO:0007669"/>
    <property type="project" value="UniProtKB-KW"/>
</dbReference>
<dbReference type="NCBIfam" id="NF002528">
    <property type="entry name" value="PRK01966.1-4"/>
    <property type="match status" value="1"/>
</dbReference>
<name>A0A4U0SPC3_9ACTN</name>
<evidence type="ECO:0000256" key="5">
    <source>
        <dbReference type="ARBA" id="ARBA00022741"/>
    </source>
</evidence>
<dbReference type="UniPathway" id="UPA00219"/>
<evidence type="ECO:0000259" key="17">
    <source>
        <dbReference type="PROSITE" id="PS50975"/>
    </source>
</evidence>
<feature type="active site" evidence="13">
    <location>
        <position position="30"/>
    </location>
</feature>
<evidence type="ECO:0000256" key="14">
    <source>
        <dbReference type="PIRSR" id="PIRSR039102-2"/>
    </source>
</evidence>
<sequence>MSTVPSSQSPEGPKGPKPRVAVVFGGRSSEHGVSVVTAASLLRAIDRTKYDVLPIGITADGRWALTADDPERMAITDRRMPSVEQVSDHEGTVVLPVDPASREVAYTEPGSVPKVLGEVDVVFPLLHGPYGEDGTLQGLLELSGVPYVGAGVLASAVGMDKEYMKRVFTSFGLPVGPYVVIRPREWEQDPSSARRKIIDFAGDHGWPLFVKPARAGSSMGISKVDDLGGLDEAIEEARRHDPKIIVESLLRGREIECGVLEFEDGPRASVPAEIPPVTAHAFYDFEAKYIDSAEGIVPAPLTEAETAEVQRLAMAAFDAASCEGLVRADFFLLDNGEFVINEINTMPGFTPISMYPRMWQESGVSYPELVDRLIQAALRRSTGLR</sequence>
<dbReference type="Pfam" id="PF07478">
    <property type="entry name" value="Dala_Dala_lig_C"/>
    <property type="match status" value="1"/>
</dbReference>
<dbReference type="InterPro" id="IPR013815">
    <property type="entry name" value="ATP_grasp_subdomain_1"/>
</dbReference>
<dbReference type="InterPro" id="IPR011761">
    <property type="entry name" value="ATP-grasp"/>
</dbReference>
<evidence type="ECO:0000313" key="19">
    <source>
        <dbReference type="Proteomes" id="UP000305778"/>
    </source>
</evidence>
<keyword evidence="19" id="KW-1185">Reference proteome</keyword>
<dbReference type="InterPro" id="IPR000291">
    <property type="entry name" value="D-Ala_lig_Van_CS"/>
</dbReference>
<comment type="catalytic activity">
    <reaction evidence="12">
        <text>2 D-alanine + ATP = D-alanyl-D-alanine + ADP + phosphate + H(+)</text>
        <dbReference type="Rhea" id="RHEA:11224"/>
        <dbReference type="ChEBI" id="CHEBI:15378"/>
        <dbReference type="ChEBI" id="CHEBI:30616"/>
        <dbReference type="ChEBI" id="CHEBI:43474"/>
        <dbReference type="ChEBI" id="CHEBI:57416"/>
        <dbReference type="ChEBI" id="CHEBI:57822"/>
        <dbReference type="ChEBI" id="CHEBI:456216"/>
        <dbReference type="EC" id="6.3.2.4"/>
    </reaction>
</comment>
<protein>
    <recommendedName>
        <fullName evidence="12">D-alanine--D-alanine ligase</fullName>
        <ecNumber evidence="12">6.3.2.4</ecNumber>
    </recommendedName>
    <alternativeName>
        <fullName evidence="12">D-Ala-D-Ala ligase</fullName>
    </alternativeName>
    <alternativeName>
        <fullName evidence="12">D-alanylalanine synthetase</fullName>
    </alternativeName>
</protein>
<proteinExistence type="inferred from homology"/>
<dbReference type="PROSITE" id="PS50975">
    <property type="entry name" value="ATP_GRASP"/>
    <property type="match status" value="1"/>
</dbReference>
<dbReference type="GO" id="GO:0005524">
    <property type="term" value="F:ATP binding"/>
    <property type="evidence" value="ECO:0007669"/>
    <property type="project" value="UniProtKB-UniRule"/>
</dbReference>
<feature type="binding site" evidence="15">
    <location>
        <position position="344"/>
    </location>
    <ligand>
        <name>Mg(2+)</name>
        <dbReference type="ChEBI" id="CHEBI:18420"/>
        <label>2</label>
    </ligand>
</feature>
<dbReference type="FunFam" id="3.40.50.20:FF:000026">
    <property type="entry name" value="D-alanine--D-alanine ligase"/>
    <property type="match status" value="1"/>
</dbReference>
<keyword evidence="8 12" id="KW-0133">Cell shape</keyword>
<feature type="binding site" evidence="15">
    <location>
        <position position="342"/>
    </location>
    <ligand>
        <name>Mg(2+)</name>
        <dbReference type="ChEBI" id="CHEBI:18420"/>
        <label>1</label>
    </ligand>
</feature>
<dbReference type="EMBL" id="SUMC01000007">
    <property type="protein sequence ID" value="TKA11686.1"/>
    <property type="molecule type" value="Genomic_DNA"/>
</dbReference>
<reference evidence="18 19" key="1">
    <citation type="submission" date="2019-04" db="EMBL/GenBank/DDBJ databases">
        <title>Streptomyces oryziradicis sp. nov., a novel actinomycete isolated from rhizosphere soil of rice (Oryza sativa L.).</title>
        <authorList>
            <person name="Li C."/>
        </authorList>
    </citation>
    <scope>NUCLEOTIDE SEQUENCE [LARGE SCALE GENOMIC DNA]</scope>
    <source>
        <strain evidence="18 19">NEAU-C40</strain>
    </source>
</reference>
<dbReference type="InterPro" id="IPR005905">
    <property type="entry name" value="D_ala_D_ala"/>
</dbReference>
<evidence type="ECO:0000256" key="7">
    <source>
        <dbReference type="ARBA" id="ARBA00022842"/>
    </source>
</evidence>
<evidence type="ECO:0000256" key="13">
    <source>
        <dbReference type="PIRSR" id="PIRSR039102-1"/>
    </source>
</evidence>
<dbReference type="FunFam" id="3.30.470.20:FF:000008">
    <property type="entry name" value="D-alanine--D-alanine ligase"/>
    <property type="match status" value="1"/>
</dbReference>
<dbReference type="InterPro" id="IPR011127">
    <property type="entry name" value="Dala_Dala_lig_N"/>
</dbReference>
<evidence type="ECO:0000256" key="15">
    <source>
        <dbReference type="PIRSR" id="PIRSR039102-3"/>
    </source>
</evidence>
<comment type="function">
    <text evidence="12">Cell wall formation.</text>
</comment>
<keyword evidence="7 15" id="KW-0460">Magnesium</keyword>
<dbReference type="GO" id="GO:0071555">
    <property type="term" value="P:cell wall organization"/>
    <property type="evidence" value="ECO:0007669"/>
    <property type="project" value="UniProtKB-KW"/>
</dbReference>
<dbReference type="Gene3D" id="3.40.50.20">
    <property type="match status" value="1"/>
</dbReference>
<evidence type="ECO:0000256" key="1">
    <source>
        <dbReference type="ARBA" id="ARBA00001936"/>
    </source>
</evidence>
<keyword evidence="12" id="KW-0963">Cytoplasm</keyword>
<dbReference type="PROSITE" id="PS00843">
    <property type="entry name" value="DALA_DALA_LIGASE_1"/>
    <property type="match status" value="1"/>
</dbReference>
<keyword evidence="4 15" id="KW-0479">Metal-binding</keyword>
<feature type="binding site" evidence="15">
    <location>
        <position position="329"/>
    </location>
    <ligand>
        <name>Mg(2+)</name>
        <dbReference type="ChEBI" id="CHEBI:18420"/>
        <label>1</label>
    </ligand>
</feature>
<dbReference type="EC" id="6.3.2.4" evidence="12"/>
<feature type="domain" description="ATP-grasp" evidence="17">
    <location>
        <begin position="165"/>
        <end position="375"/>
    </location>
</feature>
<evidence type="ECO:0000256" key="3">
    <source>
        <dbReference type="ARBA" id="ARBA00022598"/>
    </source>
</evidence>
<dbReference type="AlphaFoldDB" id="A0A4U0SPC3"/>
<comment type="cofactor">
    <cofactor evidence="15">
        <name>Mg(2+)</name>
        <dbReference type="ChEBI" id="CHEBI:18420"/>
    </cofactor>
    <cofactor evidence="15">
        <name>Mn(2+)</name>
        <dbReference type="ChEBI" id="CHEBI:29035"/>
    </cofactor>
    <text evidence="15">Binds 2 magnesium or manganese ions per subunit.</text>
</comment>
<organism evidence="18 19">
    <name type="scientific">Actinacidiphila oryziradicis</name>
    <dbReference type="NCBI Taxonomy" id="2571141"/>
    <lineage>
        <taxon>Bacteria</taxon>
        <taxon>Bacillati</taxon>
        <taxon>Actinomycetota</taxon>
        <taxon>Actinomycetes</taxon>
        <taxon>Kitasatosporales</taxon>
        <taxon>Streptomycetaceae</taxon>
        <taxon>Actinacidiphila</taxon>
    </lineage>
</organism>
<keyword evidence="3 12" id="KW-0436">Ligase</keyword>
<dbReference type="GO" id="GO:0008716">
    <property type="term" value="F:D-alanine-D-alanine ligase activity"/>
    <property type="evidence" value="ECO:0007669"/>
    <property type="project" value="UniProtKB-UniRule"/>
</dbReference>
<dbReference type="Pfam" id="PF01820">
    <property type="entry name" value="Dala_Dala_lig_N"/>
    <property type="match status" value="1"/>
</dbReference>
<feature type="binding site" evidence="14">
    <location>
        <begin position="247"/>
        <end position="254"/>
    </location>
    <ligand>
        <name>ATP</name>
        <dbReference type="ChEBI" id="CHEBI:30616"/>
    </ligand>
</feature>
<comment type="caution">
    <text evidence="18">The sequence shown here is derived from an EMBL/GenBank/DDBJ whole genome shotgun (WGS) entry which is preliminary data.</text>
</comment>
<dbReference type="RefSeq" id="WP_136723149.1">
    <property type="nucleotide sequence ID" value="NZ_SUMC01000007.1"/>
</dbReference>
<comment type="cofactor">
    <cofactor evidence="1">
        <name>Mn(2+)</name>
        <dbReference type="ChEBI" id="CHEBI:29035"/>
    </cofactor>
</comment>
<accession>A0A4U0SPC3</accession>